<evidence type="ECO:0000256" key="1">
    <source>
        <dbReference type="PROSITE-ProRule" id="PRU00176"/>
    </source>
</evidence>
<evidence type="ECO:0000256" key="4">
    <source>
        <dbReference type="SAM" id="MobiDB-lite"/>
    </source>
</evidence>
<dbReference type="AlphaFoldDB" id="A0A3Q3GFF0"/>
<feature type="repeat" description="TPR" evidence="2">
    <location>
        <begin position="281"/>
        <end position="314"/>
    </location>
</feature>
<evidence type="ECO:0000313" key="8">
    <source>
        <dbReference type="Proteomes" id="UP000264800"/>
    </source>
</evidence>
<dbReference type="PANTHER" id="PTHR47678:SF1">
    <property type="entry name" value="TETRATRICOPEPTIDE REPEAT PROTEIN 31"/>
    <property type="match status" value="1"/>
</dbReference>
<feature type="zinc finger region" description="C3H1-type" evidence="3">
    <location>
        <begin position="593"/>
        <end position="619"/>
    </location>
</feature>
<protein>
    <submittedName>
        <fullName evidence="7">Si:dkey-33c12.4</fullName>
    </submittedName>
</protein>
<feature type="compositionally biased region" description="Polar residues" evidence="4">
    <location>
        <begin position="477"/>
        <end position="492"/>
    </location>
</feature>
<feature type="compositionally biased region" description="Basic residues" evidence="4">
    <location>
        <begin position="117"/>
        <end position="133"/>
    </location>
</feature>
<feature type="compositionally biased region" description="Basic and acidic residues" evidence="4">
    <location>
        <begin position="189"/>
        <end position="213"/>
    </location>
</feature>
<dbReference type="GeneID" id="108250791"/>
<dbReference type="Ensembl" id="ENSKMAT00000022667.1">
    <property type="protein sequence ID" value="ENSKMAP00000022382.1"/>
    <property type="gene ID" value="ENSKMAG00000016610.1"/>
</dbReference>
<dbReference type="OrthoDB" id="2017782at2759"/>
<dbReference type="PROSITE" id="PS50005">
    <property type="entry name" value="TPR"/>
    <property type="match status" value="1"/>
</dbReference>
<dbReference type="InterPro" id="IPR000571">
    <property type="entry name" value="Znf_CCCH"/>
</dbReference>
<dbReference type="GO" id="GO:0003723">
    <property type="term" value="F:RNA binding"/>
    <property type="evidence" value="ECO:0007669"/>
    <property type="project" value="UniProtKB-UniRule"/>
</dbReference>
<feature type="compositionally biased region" description="Basic and acidic residues" evidence="4">
    <location>
        <begin position="134"/>
        <end position="162"/>
    </location>
</feature>
<name>A0A3Q3GFF0_KRYMA</name>
<feature type="region of interest" description="Disordered" evidence="4">
    <location>
        <begin position="427"/>
        <end position="454"/>
    </location>
</feature>
<sequence>MSRKKAIVKAGGPPVPRIRENSRLMRTHESMLDFISGRNSAGSVLDALAPALFGLRYPESLEDDLIYTDDDNDDDNEYYPYCATKKHLEPHPQIKQLTDEEADKIAKELIEEEERRKGKTERNKRKKQRKKEKKRLEKENSPKENLLEVEKDKSDSSEDQDQKPISASNSEEIKCSKANQSQTASEVAAWKKHESTTDKDLIRVMKKDEDHQRGLSLNNSVTEEKCNQRFPNENNEDKTKVQKLEEEKPEVPEEPDFQKQGDEASEKKTVNPAVEEFAKRSIELACVGNRLAASGQYEMAASCFTDAIKYNPTEFKLFGNRSLCYERLQQYENALRDADVALSMEPNWIKGLFRKGKALCGLKRYYEASLIYKDVLKLENTSAEATQELKRAQTLHLMEMGFSWAQSLEALKTHATLEEAVEALFASDSSPGPKGAGAIWDNTKVQEWDDGDDSDEGEWIVQQLTRPRMQQSKDLDSLGQTRSESYSLTPHSSISRKPELFSVWVGTLAPTMTYLKLHELFSRAGTVCSIKMLLEQQCAFVNYTRKEDCERAIQCIDGMVVEGAPLTVRYPHKFHTGLSGSNFGATDPSPHPGTCKKECFFWRTIGCTREDCTFRHVPEHKNLDKDKFTSRLGYLSHVGDHK</sequence>
<dbReference type="Gene3D" id="3.30.70.330">
    <property type="match status" value="1"/>
</dbReference>
<dbReference type="SMART" id="SM00360">
    <property type="entry name" value="RRM"/>
    <property type="match status" value="1"/>
</dbReference>
<feature type="region of interest" description="Disordered" evidence="4">
    <location>
        <begin position="469"/>
        <end position="492"/>
    </location>
</feature>
<dbReference type="RefSeq" id="XP_024858493.1">
    <property type="nucleotide sequence ID" value="XM_025002725.2"/>
</dbReference>
<dbReference type="Pfam" id="PF00076">
    <property type="entry name" value="RRM_1"/>
    <property type="match status" value="1"/>
</dbReference>
<dbReference type="PROSITE" id="PS50102">
    <property type="entry name" value="RRM"/>
    <property type="match status" value="1"/>
</dbReference>
<dbReference type="CDD" id="cd00590">
    <property type="entry name" value="RRM_SF"/>
    <property type="match status" value="1"/>
</dbReference>
<dbReference type="InterPro" id="IPR035979">
    <property type="entry name" value="RBD_domain_sf"/>
</dbReference>
<dbReference type="STRING" id="37003.ENSKMAP00000022382"/>
<dbReference type="GO" id="GO:0008270">
    <property type="term" value="F:zinc ion binding"/>
    <property type="evidence" value="ECO:0007669"/>
    <property type="project" value="UniProtKB-KW"/>
</dbReference>
<dbReference type="GeneTree" id="ENSGT00940000161036"/>
<dbReference type="InterPro" id="IPR019734">
    <property type="entry name" value="TPR_rpt"/>
</dbReference>
<dbReference type="Proteomes" id="UP000264800">
    <property type="component" value="Unplaced"/>
</dbReference>
<feature type="compositionally biased region" description="Basic and acidic residues" evidence="4">
    <location>
        <begin position="103"/>
        <end position="116"/>
    </location>
</feature>
<feature type="region of interest" description="Disordered" evidence="4">
    <location>
        <begin position="65"/>
        <end position="270"/>
    </location>
</feature>
<dbReference type="PANTHER" id="PTHR47678">
    <property type="entry name" value="TETRATRICOPEPTIDE REPEAT PROTEIN 31"/>
    <property type="match status" value="1"/>
</dbReference>
<accession>A0A3Q3GFF0</accession>
<feature type="domain" description="C3H1-type" evidence="6">
    <location>
        <begin position="593"/>
        <end position="619"/>
    </location>
</feature>
<dbReference type="OMA" id="IQCIDGM"/>
<keyword evidence="1" id="KW-0694">RNA-binding</keyword>
<evidence type="ECO:0000259" key="6">
    <source>
        <dbReference type="PROSITE" id="PS50103"/>
    </source>
</evidence>
<keyword evidence="3" id="KW-0862">Zinc</keyword>
<dbReference type="KEGG" id="kmr:108250791"/>
<keyword evidence="2" id="KW-0802">TPR repeat</keyword>
<evidence type="ECO:0000256" key="3">
    <source>
        <dbReference type="PROSITE-ProRule" id="PRU00723"/>
    </source>
</evidence>
<reference evidence="7" key="1">
    <citation type="submission" date="2025-08" db="UniProtKB">
        <authorList>
            <consortium name="Ensembl"/>
        </authorList>
    </citation>
    <scope>IDENTIFICATION</scope>
</reference>
<proteinExistence type="predicted"/>
<evidence type="ECO:0000256" key="2">
    <source>
        <dbReference type="PROSITE-ProRule" id="PRU00339"/>
    </source>
</evidence>
<keyword evidence="3" id="KW-0479">Metal-binding</keyword>
<feature type="compositionally biased region" description="Basic and acidic residues" evidence="4">
    <location>
        <begin position="235"/>
        <end position="269"/>
    </location>
</feature>
<keyword evidence="3" id="KW-0863">Zinc-finger</keyword>
<evidence type="ECO:0000313" key="7">
    <source>
        <dbReference type="Ensembl" id="ENSKMAP00000022382.1"/>
    </source>
</evidence>
<dbReference type="InterPro" id="IPR000504">
    <property type="entry name" value="RRM_dom"/>
</dbReference>
<dbReference type="InterPro" id="IPR011990">
    <property type="entry name" value="TPR-like_helical_dom_sf"/>
</dbReference>
<keyword evidence="8" id="KW-1185">Reference proteome</keyword>
<dbReference type="Gene3D" id="1.25.40.10">
    <property type="entry name" value="Tetratricopeptide repeat domain"/>
    <property type="match status" value="1"/>
</dbReference>
<dbReference type="SUPFAM" id="SSF54928">
    <property type="entry name" value="RNA-binding domain, RBD"/>
    <property type="match status" value="1"/>
</dbReference>
<evidence type="ECO:0000259" key="5">
    <source>
        <dbReference type="PROSITE" id="PS50102"/>
    </source>
</evidence>
<dbReference type="SMART" id="SM00028">
    <property type="entry name" value="TPR"/>
    <property type="match status" value="3"/>
</dbReference>
<feature type="compositionally biased region" description="Acidic residues" evidence="4">
    <location>
        <begin position="65"/>
        <end position="77"/>
    </location>
</feature>
<dbReference type="InterPro" id="IPR012677">
    <property type="entry name" value="Nucleotide-bd_a/b_plait_sf"/>
</dbReference>
<dbReference type="PROSITE" id="PS50103">
    <property type="entry name" value="ZF_C3H1"/>
    <property type="match status" value="1"/>
</dbReference>
<reference evidence="7" key="2">
    <citation type="submission" date="2025-09" db="UniProtKB">
        <authorList>
            <consortium name="Ensembl"/>
        </authorList>
    </citation>
    <scope>IDENTIFICATION</scope>
</reference>
<organism evidence="7 8">
    <name type="scientific">Kryptolebias marmoratus</name>
    <name type="common">Mangrove killifish</name>
    <name type="synonym">Rivulus marmoratus</name>
    <dbReference type="NCBI Taxonomy" id="37003"/>
    <lineage>
        <taxon>Eukaryota</taxon>
        <taxon>Metazoa</taxon>
        <taxon>Chordata</taxon>
        <taxon>Craniata</taxon>
        <taxon>Vertebrata</taxon>
        <taxon>Euteleostomi</taxon>
        <taxon>Actinopterygii</taxon>
        <taxon>Neopterygii</taxon>
        <taxon>Teleostei</taxon>
        <taxon>Neoteleostei</taxon>
        <taxon>Acanthomorphata</taxon>
        <taxon>Ovalentaria</taxon>
        <taxon>Atherinomorphae</taxon>
        <taxon>Cyprinodontiformes</taxon>
        <taxon>Rivulidae</taxon>
        <taxon>Kryptolebias</taxon>
    </lineage>
</organism>
<dbReference type="SUPFAM" id="SSF48452">
    <property type="entry name" value="TPR-like"/>
    <property type="match status" value="1"/>
</dbReference>
<feature type="domain" description="RRM" evidence="5">
    <location>
        <begin position="501"/>
        <end position="573"/>
    </location>
</feature>